<dbReference type="Pfam" id="PF02537">
    <property type="entry name" value="CRCB"/>
    <property type="match status" value="1"/>
</dbReference>
<organism evidence="11 12">
    <name type="scientific">Corynebacterium sphenisci DSM 44792</name>
    <dbReference type="NCBI Taxonomy" id="1437874"/>
    <lineage>
        <taxon>Bacteria</taxon>
        <taxon>Bacillati</taxon>
        <taxon>Actinomycetota</taxon>
        <taxon>Actinomycetes</taxon>
        <taxon>Mycobacteriales</taxon>
        <taxon>Corynebacteriaceae</taxon>
        <taxon>Corynebacterium</taxon>
    </lineage>
</organism>
<accession>A0A1L7CWC8</accession>
<evidence type="ECO:0000256" key="2">
    <source>
        <dbReference type="ARBA" id="ARBA00022475"/>
    </source>
</evidence>
<reference evidence="11 12" key="1">
    <citation type="submission" date="2014-08" db="EMBL/GenBank/DDBJ databases">
        <title>Complete genome sequence of Corynebacterium sphenisci CECT 5990(T) (=DSM 44792(T)), isolated from healthy wild penguins.</title>
        <authorList>
            <person name="Ruckert C."/>
            <person name="Albersmeier A."/>
            <person name="Winkler A."/>
            <person name="Kalinowski J."/>
        </authorList>
    </citation>
    <scope>NUCLEOTIDE SEQUENCE [LARGE SCALE GENOMIC DNA]</scope>
    <source>
        <strain evidence="11 12">DSM 44792</strain>
    </source>
</reference>
<dbReference type="GO" id="GO:0005886">
    <property type="term" value="C:plasma membrane"/>
    <property type="evidence" value="ECO:0007669"/>
    <property type="project" value="UniProtKB-SubCell"/>
</dbReference>
<keyword evidence="10" id="KW-0813">Transport</keyword>
<evidence type="ECO:0000256" key="6">
    <source>
        <dbReference type="ARBA" id="ARBA00023303"/>
    </source>
</evidence>
<keyword evidence="2 10" id="KW-1003">Cell membrane</keyword>
<dbReference type="AlphaFoldDB" id="A0A1L7CWC8"/>
<keyword evidence="6 10" id="KW-0407">Ion channel</keyword>
<keyword evidence="4 10" id="KW-1133">Transmembrane helix</keyword>
<dbReference type="GO" id="GO:0140114">
    <property type="term" value="P:cellular detoxification of fluoride"/>
    <property type="evidence" value="ECO:0007669"/>
    <property type="project" value="UniProtKB-UniRule"/>
</dbReference>
<evidence type="ECO:0000256" key="3">
    <source>
        <dbReference type="ARBA" id="ARBA00022692"/>
    </source>
</evidence>
<evidence type="ECO:0000256" key="7">
    <source>
        <dbReference type="ARBA" id="ARBA00035120"/>
    </source>
</evidence>
<evidence type="ECO:0000256" key="1">
    <source>
        <dbReference type="ARBA" id="ARBA00004651"/>
    </source>
</evidence>
<comment type="subcellular location">
    <subcellularLocation>
        <location evidence="1 10">Cell membrane</location>
        <topology evidence="1 10">Multi-pass membrane protein</topology>
    </subcellularLocation>
</comment>
<name>A0A1L7CWC8_9CORY</name>
<feature type="transmembrane region" description="Helical" evidence="10">
    <location>
        <begin position="40"/>
        <end position="56"/>
    </location>
</feature>
<keyword evidence="10" id="KW-0915">Sodium</keyword>
<dbReference type="HAMAP" id="MF_00454">
    <property type="entry name" value="FluC"/>
    <property type="match status" value="1"/>
</dbReference>
<dbReference type="PANTHER" id="PTHR28259">
    <property type="entry name" value="FLUORIDE EXPORT PROTEIN 1-RELATED"/>
    <property type="match status" value="1"/>
</dbReference>
<proteinExistence type="inferred from homology"/>
<dbReference type="PANTHER" id="PTHR28259:SF1">
    <property type="entry name" value="FLUORIDE EXPORT PROTEIN 1-RELATED"/>
    <property type="match status" value="1"/>
</dbReference>
<evidence type="ECO:0000256" key="8">
    <source>
        <dbReference type="ARBA" id="ARBA00035585"/>
    </source>
</evidence>
<evidence type="ECO:0000256" key="4">
    <source>
        <dbReference type="ARBA" id="ARBA00022989"/>
    </source>
</evidence>
<dbReference type="GO" id="GO:0062054">
    <property type="term" value="F:fluoride channel activity"/>
    <property type="evidence" value="ECO:0007669"/>
    <property type="project" value="UniProtKB-UniRule"/>
</dbReference>
<dbReference type="KEGG" id="csph:CSPHI_02850"/>
<dbReference type="RefSeq" id="WP_075691411.1">
    <property type="nucleotide sequence ID" value="NZ_CP009248.1"/>
</dbReference>
<feature type="binding site" evidence="10">
    <location>
        <position position="75"/>
    </location>
    <ligand>
        <name>Na(+)</name>
        <dbReference type="ChEBI" id="CHEBI:29101"/>
        <note>structural</note>
    </ligand>
</feature>
<evidence type="ECO:0000313" key="11">
    <source>
        <dbReference type="EMBL" id="APT90186.1"/>
    </source>
</evidence>
<keyword evidence="5 10" id="KW-0472">Membrane</keyword>
<keyword evidence="10" id="KW-0479">Metal-binding</keyword>
<dbReference type="Proteomes" id="UP000185469">
    <property type="component" value="Chromosome"/>
</dbReference>
<gene>
    <name evidence="10" type="primary">fluC</name>
    <name evidence="10" type="synonym">crcB</name>
    <name evidence="11" type="ORF">CSPHI_02850</name>
</gene>
<sequence>MSPALLLAVAAGAALGGPLRYGLGRAATRLVGSAPPGTLIANLLAVAALAWAAGALEADSPGYAALGAGFAGALSTWSTLAQETVLYLRGRSVLGVVYPLVTVLSGLALAALLLR</sequence>
<feature type="binding site" evidence="10">
    <location>
        <position position="72"/>
    </location>
    <ligand>
        <name>Na(+)</name>
        <dbReference type="ChEBI" id="CHEBI:29101"/>
        <note>structural</note>
    </ligand>
</feature>
<evidence type="ECO:0000256" key="10">
    <source>
        <dbReference type="HAMAP-Rule" id="MF_00454"/>
    </source>
</evidence>
<comment type="similarity">
    <text evidence="7 10">Belongs to the fluoride channel Fluc/FEX (TC 1.A.43) family.</text>
</comment>
<keyword evidence="12" id="KW-1185">Reference proteome</keyword>
<evidence type="ECO:0000256" key="9">
    <source>
        <dbReference type="ARBA" id="ARBA00049940"/>
    </source>
</evidence>
<dbReference type="InterPro" id="IPR003691">
    <property type="entry name" value="FluC"/>
</dbReference>
<comment type="activity regulation">
    <text evidence="10">Na(+) is not transported, but it plays an essential structural role and its presence is essential for fluoride channel function.</text>
</comment>
<feature type="transmembrane region" description="Helical" evidence="10">
    <location>
        <begin position="93"/>
        <end position="114"/>
    </location>
</feature>
<keyword evidence="3 10" id="KW-0812">Transmembrane</keyword>
<dbReference type="EMBL" id="CP009248">
    <property type="protein sequence ID" value="APT90186.1"/>
    <property type="molecule type" value="Genomic_DNA"/>
</dbReference>
<dbReference type="GO" id="GO:0046872">
    <property type="term" value="F:metal ion binding"/>
    <property type="evidence" value="ECO:0007669"/>
    <property type="project" value="UniProtKB-KW"/>
</dbReference>
<evidence type="ECO:0000256" key="5">
    <source>
        <dbReference type="ARBA" id="ARBA00023136"/>
    </source>
</evidence>
<comment type="catalytic activity">
    <reaction evidence="8">
        <text>fluoride(in) = fluoride(out)</text>
        <dbReference type="Rhea" id="RHEA:76159"/>
        <dbReference type="ChEBI" id="CHEBI:17051"/>
    </reaction>
    <physiologicalReaction direction="left-to-right" evidence="8">
        <dbReference type="Rhea" id="RHEA:76160"/>
    </physiologicalReaction>
</comment>
<keyword evidence="10" id="KW-0406">Ion transport</keyword>
<evidence type="ECO:0000313" key="12">
    <source>
        <dbReference type="Proteomes" id="UP000185469"/>
    </source>
</evidence>
<protein>
    <recommendedName>
        <fullName evidence="10">Fluoride-specific ion channel FluC</fullName>
    </recommendedName>
</protein>
<comment type="function">
    <text evidence="9 10">Fluoride-specific ion channel. Important for reducing fluoride concentration in the cell, thus reducing its toxicity.</text>
</comment>
<feature type="transmembrane region" description="Helical" evidence="10">
    <location>
        <begin position="63"/>
        <end position="81"/>
    </location>
</feature>